<protein>
    <submittedName>
        <fullName evidence="1">Uncharacterized protein</fullName>
    </submittedName>
</protein>
<proteinExistence type="predicted"/>
<dbReference type="WBParaSite" id="maker-PairedContig_360-snap-gene-0.11-mRNA-1">
    <property type="protein sequence ID" value="maker-PairedContig_360-snap-gene-0.11-mRNA-1"/>
    <property type="gene ID" value="maker-PairedContig_360-snap-gene-0.11"/>
</dbReference>
<dbReference type="STRING" id="6293.A0A1I8ENY3"/>
<dbReference type="AlphaFoldDB" id="A0A1I8ENY3"/>
<name>A0A1I8ENY3_WUCBA</name>
<reference evidence="1" key="1">
    <citation type="submission" date="2016-11" db="UniProtKB">
        <authorList>
            <consortium name="WormBaseParasite"/>
        </authorList>
    </citation>
    <scope>IDENTIFICATION</scope>
    <source>
        <strain evidence="1">pt0022</strain>
    </source>
</reference>
<sequence length="97" mass="11190">ISFTIGRRILKEVSVKSLGGHIFESSNSKQFSSSLLAIIRNRLKGIQKYLISFFIERKEAYTAKQLNLPKYKIILGEKRRQRISINIRCIPPLISNL</sequence>
<evidence type="ECO:0000313" key="1">
    <source>
        <dbReference type="WBParaSite" id="maker-PairedContig_360-snap-gene-0.11-mRNA-1"/>
    </source>
</evidence>
<accession>A0A1I8ENY3</accession>
<organism evidence="1">
    <name type="scientific">Wuchereria bancrofti</name>
    <dbReference type="NCBI Taxonomy" id="6293"/>
    <lineage>
        <taxon>Eukaryota</taxon>
        <taxon>Metazoa</taxon>
        <taxon>Ecdysozoa</taxon>
        <taxon>Nematoda</taxon>
        <taxon>Chromadorea</taxon>
        <taxon>Rhabditida</taxon>
        <taxon>Spirurina</taxon>
        <taxon>Spiruromorpha</taxon>
        <taxon>Filarioidea</taxon>
        <taxon>Onchocercidae</taxon>
        <taxon>Wuchereria</taxon>
    </lineage>
</organism>